<keyword evidence="12 19" id="KW-0472">Membrane</keyword>
<evidence type="ECO:0000256" key="13">
    <source>
        <dbReference type="ARBA" id="ARBA00023209"/>
    </source>
</evidence>
<feature type="binding site" evidence="17">
    <location>
        <begin position="91"/>
        <end position="92"/>
    </location>
    <ligand>
        <name>ATP</name>
        <dbReference type="ChEBI" id="CHEBI:30616"/>
    </ligand>
</feature>
<evidence type="ECO:0000256" key="12">
    <source>
        <dbReference type="ARBA" id="ARBA00023136"/>
    </source>
</evidence>
<keyword evidence="18" id="KW-0479">Metal-binding</keyword>
<dbReference type="PANTHER" id="PTHR34299">
    <property type="entry name" value="DIACYLGLYCEROL KINASE"/>
    <property type="match status" value="1"/>
</dbReference>
<evidence type="ECO:0000256" key="10">
    <source>
        <dbReference type="ARBA" id="ARBA00022989"/>
    </source>
</evidence>
<gene>
    <name evidence="20" type="ORF">CO057_03005</name>
</gene>
<dbReference type="GO" id="GO:0016301">
    <property type="term" value="F:kinase activity"/>
    <property type="evidence" value="ECO:0007669"/>
    <property type="project" value="UniProtKB-KW"/>
</dbReference>
<proteinExistence type="inferred from homology"/>
<evidence type="ECO:0000256" key="8">
    <source>
        <dbReference type="ARBA" id="ARBA00022777"/>
    </source>
</evidence>
<feature type="transmembrane region" description="Helical" evidence="19">
    <location>
        <begin position="93"/>
        <end position="117"/>
    </location>
</feature>
<dbReference type="CDD" id="cd14263">
    <property type="entry name" value="DAGK_IM_like"/>
    <property type="match status" value="1"/>
</dbReference>
<evidence type="ECO:0000256" key="1">
    <source>
        <dbReference type="ARBA" id="ARBA00004651"/>
    </source>
</evidence>
<keyword evidence="4" id="KW-0444">Lipid biosynthesis</keyword>
<keyword evidence="11" id="KW-0443">Lipid metabolism</keyword>
<keyword evidence="8" id="KW-0418">Kinase</keyword>
<sequence length="122" mass="13980">MLSPKKFYKSVQYALSGLRYVFKNEYSFRAQLLAAVVVIIVMLYFPLDTWERVILLILIAAVLVLELINSVFERMSDGLKPRLHPMVKDIKDIMAGAVLITAFAASVVAFIIFWPYLVVYFN</sequence>
<keyword evidence="7 17" id="KW-0547">Nucleotide-binding</keyword>
<evidence type="ECO:0000313" key="21">
    <source>
        <dbReference type="Proteomes" id="UP000230251"/>
    </source>
</evidence>
<evidence type="ECO:0000256" key="14">
    <source>
        <dbReference type="ARBA" id="ARBA00023264"/>
    </source>
</evidence>
<keyword evidence="18" id="KW-0460">Magnesium</keyword>
<evidence type="ECO:0000256" key="15">
    <source>
        <dbReference type="PIRSR" id="PIRSR600829-1"/>
    </source>
</evidence>
<feature type="binding site" evidence="18">
    <location>
        <position position="25"/>
    </location>
    <ligand>
        <name>a divalent metal cation</name>
        <dbReference type="ChEBI" id="CHEBI:60240"/>
    </ligand>
</feature>
<comment type="similarity">
    <text evidence="2">Belongs to the bacterial diacylglycerol kinase family.</text>
</comment>
<evidence type="ECO:0000256" key="7">
    <source>
        <dbReference type="ARBA" id="ARBA00022741"/>
    </source>
</evidence>
<dbReference type="InterPro" id="IPR000829">
    <property type="entry name" value="DAGK"/>
</dbReference>
<evidence type="ECO:0000256" key="3">
    <source>
        <dbReference type="ARBA" id="ARBA00022475"/>
    </source>
</evidence>
<dbReference type="GO" id="GO:0046872">
    <property type="term" value="F:metal ion binding"/>
    <property type="evidence" value="ECO:0007669"/>
    <property type="project" value="UniProtKB-KW"/>
</dbReference>
<dbReference type="Pfam" id="PF01219">
    <property type="entry name" value="DAGK_prokar"/>
    <property type="match status" value="1"/>
</dbReference>
<dbReference type="Proteomes" id="UP000230251">
    <property type="component" value="Unassembled WGS sequence"/>
</dbReference>
<keyword evidence="3" id="KW-1003">Cell membrane</keyword>
<evidence type="ECO:0000256" key="9">
    <source>
        <dbReference type="ARBA" id="ARBA00022840"/>
    </source>
</evidence>
<comment type="caution">
    <text evidence="20">The sequence shown here is derived from an EMBL/GenBank/DDBJ whole genome shotgun (WGS) entry which is preliminary data.</text>
</comment>
<evidence type="ECO:0000256" key="16">
    <source>
        <dbReference type="PIRSR" id="PIRSR600829-2"/>
    </source>
</evidence>
<keyword evidence="5" id="KW-0808">Transferase</keyword>
<accession>A0A2M8ENY9</accession>
<keyword evidence="13" id="KW-0594">Phospholipid biosynthesis</keyword>
<feature type="binding site" evidence="17">
    <location>
        <position position="73"/>
    </location>
    <ligand>
        <name>ATP</name>
        <dbReference type="ChEBI" id="CHEBI:30616"/>
    </ligand>
</feature>
<evidence type="ECO:0000256" key="18">
    <source>
        <dbReference type="PIRSR" id="PIRSR600829-4"/>
    </source>
</evidence>
<feature type="binding site" evidence="18">
    <location>
        <position position="73"/>
    </location>
    <ligand>
        <name>a divalent metal cation</name>
        <dbReference type="ChEBI" id="CHEBI:60240"/>
    </ligand>
</feature>
<evidence type="ECO:0008006" key="22">
    <source>
        <dbReference type="Google" id="ProtNLM"/>
    </source>
</evidence>
<evidence type="ECO:0000256" key="4">
    <source>
        <dbReference type="ARBA" id="ARBA00022516"/>
    </source>
</evidence>
<evidence type="ECO:0000256" key="5">
    <source>
        <dbReference type="ARBA" id="ARBA00022679"/>
    </source>
</evidence>
<keyword evidence="6 19" id="KW-0812">Transmembrane</keyword>
<feature type="transmembrane region" description="Helical" evidence="19">
    <location>
        <begin position="28"/>
        <end position="47"/>
    </location>
</feature>
<feature type="binding site" evidence="17">
    <location>
        <position position="13"/>
    </location>
    <ligand>
        <name>ATP</name>
        <dbReference type="ChEBI" id="CHEBI:30616"/>
    </ligand>
</feature>
<evidence type="ECO:0000256" key="6">
    <source>
        <dbReference type="ARBA" id="ARBA00022692"/>
    </source>
</evidence>
<dbReference type="InterPro" id="IPR036945">
    <property type="entry name" value="DAGK_sf"/>
</dbReference>
<feature type="transmembrane region" description="Helical" evidence="19">
    <location>
        <begin position="53"/>
        <end position="72"/>
    </location>
</feature>
<feature type="binding site" evidence="16">
    <location>
        <position position="52"/>
    </location>
    <ligand>
        <name>substrate</name>
    </ligand>
</feature>
<dbReference type="GO" id="GO:0005886">
    <property type="term" value="C:plasma membrane"/>
    <property type="evidence" value="ECO:0007669"/>
    <property type="project" value="UniProtKB-SubCell"/>
</dbReference>
<dbReference type="EMBL" id="PFSI01000045">
    <property type="protein sequence ID" value="PJC24411.1"/>
    <property type="molecule type" value="Genomic_DNA"/>
</dbReference>
<evidence type="ECO:0000256" key="19">
    <source>
        <dbReference type="SAM" id="Phobius"/>
    </source>
</evidence>
<organism evidence="20 21">
    <name type="scientific">Candidatus Uhrbacteria bacterium CG_4_9_14_0_2_um_filter_41_50</name>
    <dbReference type="NCBI Taxonomy" id="1975031"/>
    <lineage>
        <taxon>Bacteria</taxon>
        <taxon>Candidatus Uhriibacteriota</taxon>
    </lineage>
</organism>
<dbReference type="AlphaFoldDB" id="A0A2M8ENY9"/>
<dbReference type="GO" id="GO:0005524">
    <property type="term" value="F:ATP binding"/>
    <property type="evidence" value="ECO:0007669"/>
    <property type="project" value="UniProtKB-KW"/>
</dbReference>
<name>A0A2M8ENY9_9BACT</name>
<evidence type="ECO:0000256" key="2">
    <source>
        <dbReference type="ARBA" id="ARBA00005967"/>
    </source>
</evidence>
<protein>
    <recommendedName>
        <fullName evidence="22">Diacylglycerol kinase</fullName>
    </recommendedName>
</protein>
<evidence type="ECO:0000256" key="11">
    <source>
        <dbReference type="ARBA" id="ARBA00023098"/>
    </source>
</evidence>
<feature type="active site" description="Proton acceptor" evidence="15">
    <location>
        <position position="66"/>
    </location>
</feature>
<dbReference type="Gene3D" id="1.10.287.3610">
    <property type="match status" value="1"/>
</dbReference>
<keyword evidence="10 19" id="KW-1133">Transmembrane helix</keyword>
<keyword evidence="9 17" id="KW-0067">ATP-binding</keyword>
<reference evidence="21" key="1">
    <citation type="submission" date="2017-09" db="EMBL/GenBank/DDBJ databases">
        <title>Depth-based differentiation of microbial function through sediment-hosted aquifers and enrichment of novel symbionts in the deep terrestrial subsurface.</title>
        <authorList>
            <person name="Probst A.J."/>
            <person name="Ladd B."/>
            <person name="Jarett J.K."/>
            <person name="Geller-Mcgrath D.E."/>
            <person name="Sieber C.M.K."/>
            <person name="Emerson J.B."/>
            <person name="Anantharaman K."/>
            <person name="Thomas B.C."/>
            <person name="Malmstrom R."/>
            <person name="Stieglmeier M."/>
            <person name="Klingl A."/>
            <person name="Woyke T."/>
            <person name="Ryan C.M."/>
            <person name="Banfield J.F."/>
        </authorList>
    </citation>
    <scope>NUCLEOTIDE SEQUENCE [LARGE SCALE GENOMIC DNA]</scope>
</reference>
<comment type="subcellular location">
    <subcellularLocation>
        <location evidence="1">Cell membrane</location>
        <topology evidence="1">Multi-pass membrane protein</topology>
    </subcellularLocation>
</comment>
<evidence type="ECO:0000256" key="17">
    <source>
        <dbReference type="PIRSR" id="PIRSR600829-3"/>
    </source>
</evidence>
<feature type="binding site" evidence="16">
    <location>
        <position position="66"/>
    </location>
    <ligand>
        <name>substrate</name>
    </ligand>
</feature>
<dbReference type="PANTHER" id="PTHR34299:SF1">
    <property type="entry name" value="DIACYLGLYCEROL KINASE"/>
    <property type="match status" value="1"/>
</dbReference>
<comment type="cofactor">
    <cofactor evidence="18">
        <name>Mg(2+)</name>
        <dbReference type="ChEBI" id="CHEBI:18420"/>
    </cofactor>
    <text evidence="18">Mn(2+), Zn(2+), Cd(2+) and Co(2+) support activity to lesser extents.</text>
</comment>
<dbReference type="GO" id="GO:0008654">
    <property type="term" value="P:phospholipid biosynthetic process"/>
    <property type="evidence" value="ECO:0007669"/>
    <property type="project" value="UniProtKB-KW"/>
</dbReference>
<keyword evidence="14" id="KW-1208">Phospholipid metabolism</keyword>
<feature type="binding site" evidence="17">
    <location>
        <position position="25"/>
    </location>
    <ligand>
        <name>ATP</name>
        <dbReference type="ChEBI" id="CHEBI:30616"/>
    </ligand>
</feature>
<evidence type="ECO:0000313" key="20">
    <source>
        <dbReference type="EMBL" id="PJC24411.1"/>
    </source>
</evidence>